<dbReference type="Proteomes" id="UP001501020">
    <property type="component" value="Unassembled WGS sequence"/>
</dbReference>
<keyword evidence="2" id="KW-1185">Reference proteome</keyword>
<comment type="caution">
    <text evidence="1">The sequence shown here is derived from an EMBL/GenBank/DDBJ whole genome shotgun (WGS) entry which is preliminary data.</text>
</comment>
<proteinExistence type="predicted"/>
<dbReference type="EMBL" id="BAAAMR010000168">
    <property type="protein sequence ID" value="GAA2169150.1"/>
    <property type="molecule type" value="Genomic_DNA"/>
</dbReference>
<evidence type="ECO:0000313" key="2">
    <source>
        <dbReference type="Proteomes" id="UP001501020"/>
    </source>
</evidence>
<reference evidence="2" key="1">
    <citation type="journal article" date="2019" name="Int. J. Syst. Evol. Microbiol.">
        <title>The Global Catalogue of Microorganisms (GCM) 10K type strain sequencing project: providing services to taxonomists for standard genome sequencing and annotation.</title>
        <authorList>
            <consortium name="The Broad Institute Genomics Platform"/>
            <consortium name="The Broad Institute Genome Sequencing Center for Infectious Disease"/>
            <person name="Wu L."/>
            <person name="Ma J."/>
        </authorList>
    </citation>
    <scope>NUCLEOTIDE SEQUENCE [LARGE SCALE GENOMIC DNA]</scope>
    <source>
        <strain evidence="2">JCM 13850</strain>
    </source>
</reference>
<accession>A0ABP5M7A3</accession>
<gene>
    <name evidence="1" type="ORF">GCM10009727_91700</name>
</gene>
<dbReference type="RefSeq" id="WP_344283716.1">
    <property type="nucleotide sequence ID" value="NZ_BAAAMR010000168.1"/>
</dbReference>
<evidence type="ECO:0000313" key="1">
    <source>
        <dbReference type="EMBL" id="GAA2169150.1"/>
    </source>
</evidence>
<organism evidence="1 2">
    <name type="scientific">Actinomadura napierensis</name>
    <dbReference type="NCBI Taxonomy" id="267854"/>
    <lineage>
        <taxon>Bacteria</taxon>
        <taxon>Bacillati</taxon>
        <taxon>Actinomycetota</taxon>
        <taxon>Actinomycetes</taxon>
        <taxon>Streptosporangiales</taxon>
        <taxon>Thermomonosporaceae</taxon>
        <taxon>Actinomadura</taxon>
    </lineage>
</organism>
<protein>
    <submittedName>
        <fullName evidence="1">Uncharacterized protein</fullName>
    </submittedName>
</protein>
<sequence length="152" mass="16120">MAEAVRCAGGWLFDRVTAGWDVTVLTPDRADPRPLRILGARPADLDCALASPVRGPRPRAIAVCAGLYRSDPRVRRMVLRALDDKAVEVTLWDGMCPVDGGPVECPGEGAWLPHRLSMAARAFKAQAMAAAAVPADAGGATEFFRRGEPAGV</sequence>
<name>A0ABP5M7A3_9ACTN</name>